<evidence type="ECO:0000313" key="2">
    <source>
        <dbReference type="Proteomes" id="UP000595814"/>
    </source>
</evidence>
<accession>A0AC61N6M9</accession>
<keyword evidence="2" id="KW-1185">Reference proteome</keyword>
<name>A0AC61N6M9_9FIRM</name>
<sequence length="459" mass="50286">MNTNKNELLGTEPITKLLLKFSIPAIIGMIVNALYNVVDKIFLGQVNSLAIGGVHLTYPLSLAIMAFAMLVGMGGNSLSSIRLGQGRKDQAEKILGNSFTMLVGLSFIIFAIIFFFLEPILKILGSKEVLLPYAMDYMKIIAIGIPFQMIGFGLNYFIRGEGSPTIAMGTMLIGAITNIILDYVFVILLGLGVKGAALATIIGQFFSFVWVLMFFFGSKSSIRITKENIKLKLHTVGEILSLGLSPFGMQIASSLVITIFNIQLAKFGNENAITAMGIVQSISTIAFMPIFGLNQGSQPILGYNYGAEKYERVKRTLIYAIIIATIYISICYCVIMLAPELLINLFIVNASNINTIMPITVEALKVTSFVFPILGFQILSSNYFQATGKPIIGVILSLSRQLIVLLPVLLILPKFFGLLGVWLAYPVSDLIAFILSVIFLTKDIKNLNRNIDIEKAQEN</sequence>
<proteinExistence type="predicted"/>
<dbReference type="EMBL" id="CP066744">
    <property type="protein sequence ID" value="QQK08138.1"/>
    <property type="molecule type" value="Genomic_DNA"/>
</dbReference>
<evidence type="ECO:0000313" key="1">
    <source>
        <dbReference type="EMBL" id="QQK08138.1"/>
    </source>
</evidence>
<gene>
    <name evidence="1" type="ORF">JFY71_00980</name>
</gene>
<organism evidence="1 2">
    <name type="scientific">Miniphocaeibacter halophilus</name>
    <dbReference type="NCBI Taxonomy" id="2931922"/>
    <lineage>
        <taxon>Bacteria</taxon>
        <taxon>Bacillati</taxon>
        <taxon>Bacillota</taxon>
        <taxon>Tissierellia</taxon>
        <taxon>Tissierellales</taxon>
        <taxon>Peptoniphilaceae</taxon>
        <taxon>Miniphocaeibacter</taxon>
    </lineage>
</organism>
<dbReference type="Proteomes" id="UP000595814">
    <property type="component" value="Chromosome"/>
</dbReference>
<protein>
    <submittedName>
        <fullName evidence="1">MATE family efflux transporter</fullName>
    </submittedName>
</protein>
<reference evidence="1 2" key="1">
    <citation type="journal article" date="2022" name="Int. J. Syst. Evol. Microbiol.">
        <title>Miniphocaeibacter halophilus sp. nov., an ammonium-tolerant acetate-producing bacterium isolated from a biogas system.</title>
        <authorList>
            <person name="Schnurer A."/>
            <person name="Singh A."/>
            <person name="Bi S."/>
            <person name="Qiao W."/>
            <person name="Westerholm M."/>
        </authorList>
    </citation>
    <scope>NUCLEOTIDE SEQUENCE [LARGE SCALE GENOMIC DNA]</scope>
    <source>
        <strain evidence="1 2">AMB_01</strain>
    </source>
</reference>